<organism evidence="2 3">
    <name type="scientific">Plakobranchus ocellatus</name>
    <dbReference type="NCBI Taxonomy" id="259542"/>
    <lineage>
        <taxon>Eukaryota</taxon>
        <taxon>Metazoa</taxon>
        <taxon>Spiralia</taxon>
        <taxon>Lophotrochozoa</taxon>
        <taxon>Mollusca</taxon>
        <taxon>Gastropoda</taxon>
        <taxon>Heterobranchia</taxon>
        <taxon>Euthyneura</taxon>
        <taxon>Panpulmonata</taxon>
        <taxon>Sacoglossa</taxon>
        <taxon>Placobranchoidea</taxon>
        <taxon>Plakobranchidae</taxon>
        <taxon>Plakobranchus</taxon>
    </lineage>
</organism>
<evidence type="ECO:0000313" key="3">
    <source>
        <dbReference type="Proteomes" id="UP000735302"/>
    </source>
</evidence>
<evidence type="ECO:0000313" key="2">
    <source>
        <dbReference type="EMBL" id="GFN76986.1"/>
    </source>
</evidence>
<accession>A0AAV3Y4I3</accession>
<protein>
    <submittedName>
        <fullName evidence="2">Uncharacterized protein</fullName>
    </submittedName>
</protein>
<reference evidence="2 3" key="1">
    <citation type="journal article" date="2021" name="Elife">
        <title>Chloroplast acquisition without the gene transfer in kleptoplastic sea slugs, Plakobranchus ocellatus.</title>
        <authorList>
            <person name="Maeda T."/>
            <person name="Takahashi S."/>
            <person name="Yoshida T."/>
            <person name="Shimamura S."/>
            <person name="Takaki Y."/>
            <person name="Nagai Y."/>
            <person name="Toyoda A."/>
            <person name="Suzuki Y."/>
            <person name="Arimoto A."/>
            <person name="Ishii H."/>
            <person name="Satoh N."/>
            <person name="Nishiyama T."/>
            <person name="Hasebe M."/>
            <person name="Maruyama T."/>
            <person name="Minagawa J."/>
            <person name="Obokata J."/>
            <person name="Shigenobu S."/>
        </authorList>
    </citation>
    <scope>NUCLEOTIDE SEQUENCE [LARGE SCALE GENOMIC DNA]</scope>
</reference>
<keyword evidence="3" id="KW-1185">Reference proteome</keyword>
<feature type="compositionally biased region" description="Basic residues" evidence="1">
    <location>
        <begin position="1"/>
        <end position="16"/>
    </location>
</feature>
<comment type="caution">
    <text evidence="2">The sequence shown here is derived from an EMBL/GenBank/DDBJ whole genome shotgun (WGS) entry which is preliminary data.</text>
</comment>
<dbReference type="Proteomes" id="UP000735302">
    <property type="component" value="Unassembled WGS sequence"/>
</dbReference>
<feature type="region of interest" description="Disordered" evidence="1">
    <location>
        <begin position="1"/>
        <end position="94"/>
    </location>
</feature>
<gene>
    <name evidence="2" type="ORF">PoB_000349200</name>
</gene>
<name>A0AAV3Y4I3_9GAST</name>
<proteinExistence type="predicted"/>
<sequence>MLNKVPKRHPGCHKSTRSPAPETDKEVKEPINLGDKSTRRTAQKTDKRVKEPINLGDKSTRRTAQKTDKGVKESINLGDKSTRRTAQKTDKGVKEPITWKRAAPVVTNGKCSGFSEVADRKTESVRVVESSSKGREV</sequence>
<evidence type="ECO:0000256" key="1">
    <source>
        <dbReference type="SAM" id="MobiDB-lite"/>
    </source>
</evidence>
<dbReference type="AlphaFoldDB" id="A0AAV3Y4I3"/>
<dbReference type="EMBL" id="BLXT01000430">
    <property type="protein sequence ID" value="GFN76986.1"/>
    <property type="molecule type" value="Genomic_DNA"/>
</dbReference>